<evidence type="ECO:0000313" key="3">
    <source>
        <dbReference type="EMBL" id="GAA4432724.1"/>
    </source>
</evidence>
<dbReference type="CDD" id="cd00085">
    <property type="entry name" value="HNHc"/>
    <property type="match status" value="1"/>
</dbReference>
<feature type="region of interest" description="Disordered" evidence="1">
    <location>
        <begin position="508"/>
        <end position="579"/>
    </location>
</feature>
<comment type="caution">
    <text evidence="3">The sequence shown here is derived from an EMBL/GenBank/DDBJ whole genome shotgun (WGS) entry which is preliminary data.</text>
</comment>
<feature type="compositionally biased region" description="Polar residues" evidence="1">
    <location>
        <begin position="551"/>
        <end position="560"/>
    </location>
</feature>
<sequence length="579" mass="61978">MAAIEAENTTPSGQHAIRQVDGTGGDVPDEFSGGACGDASITDRLAAVSAELAELAGLDLASLGPGELIETIDGVETAHRHLEGLTNRVLVAAETDGMWATTGARSFASWYAARTGRHLITSRRKVRHARRLRDDLPITSAALETGQISAEHADVMAKHATTSPRLLTQLRDPDLGEEFLIAQAATQDATRFHKVVHHWAIRTDPDAADQNWRADAAKEEVSLSATLGGYHLKGWLSPESGHVLQEALDARTGVPSKNDSRTPTQRRAHALTALARIGLDSGTLRPGSRTRPHLSVQVPYDTLTRLIDATRPARADGAAADPADPADPLGPGSAFGPRTTNEGPAASESPDGAIIPAGVDETFMLGAEPATLADGTPIPHAQLAKIACQSQLHRVIFGPDSEILDSGREERLFTPGQTRAIIARDGLCQFPDCQAPPGEGEIHHSLYWYEHGGTTTARLGVLLCWHHHDYVHLHNITIERHNSTWVFTRTDGTPINPVRPQRTLARPTLFGPAKTPKPTTPTAATTATTATTATNDPTRTTASDPPHAFMNNPTKPPTTQARKHRTVSAGPRPESVPRE</sequence>
<dbReference type="Pfam" id="PF02720">
    <property type="entry name" value="DUF222"/>
    <property type="match status" value="1"/>
</dbReference>
<dbReference type="RefSeq" id="WP_345218617.1">
    <property type="nucleotide sequence ID" value="NZ_BAABGN010000013.1"/>
</dbReference>
<feature type="region of interest" description="Disordered" evidence="1">
    <location>
        <begin position="313"/>
        <end position="355"/>
    </location>
</feature>
<feature type="domain" description="DUF222" evidence="2">
    <location>
        <begin position="75"/>
        <end position="304"/>
    </location>
</feature>
<feature type="compositionally biased region" description="Low complexity" evidence="1">
    <location>
        <begin position="512"/>
        <end position="542"/>
    </location>
</feature>
<protein>
    <recommendedName>
        <fullName evidence="2">DUF222 domain-containing protein</fullName>
    </recommendedName>
</protein>
<dbReference type="Proteomes" id="UP001500622">
    <property type="component" value="Unassembled WGS sequence"/>
</dbReference>
<dbReference type="InterPro" id="IPR003615">
    <property type="entry name" value="HNH_nuc"/>
</dbReference>
<evidence type="ECO:0000259" key="2">
    <source>
        <dbReference type="Pfam" id="PF02720"/>
    </source>
</evidence>
<name>A0ABP8LMT5_9MICO</name>
<organism evidence="3 4">
    <name type="scientific">Georgenia halophila</name>
    <dbReference type="NCBI Taxonomy" id="620889"/>
    <lineage>
        <taxon>Bacteria</taxon>
        <taxon>Bacillati</taxon>
        <taxon>Actinomycetota</taxon>
        <taxon>Actinomycetes</taxon>
        <taxon>Micrococcales</taxon>
        <taxon>Bogoriellaceae</taxon>
        <taxon>Georgenia</taxon>
    </lineage>
</organism>
<evidence type="ECO:0000256" key="1">
    <source>
        <dbReference type="SAM" id="MobiDB-lite"/>
    </source>
</evidence>
<dbReference type="InterPro" id="IPR003870">
    <property type="entry name" value="DUF222"/>
</dbReference>
<proteinExistence type="predicted"/>
<feature type="compositionally biased region" description="Low complexity" evidence="1">
    <location>
        <begin position="313"/>
        <end position="334"/>
    </location>
</feature>
<dbReference type="EMBL" id="BAABGN010000013">
    <property type="protein sequence ID" value="GAA4432724.1"/>
    <property type="molecule type" value="Genomic_DNA"/>
</dbReference>
<gene>
    <name evidence="3" type="ORF">GCM10023169_38800</name>
</gene>
<evidence type="ECO:0000313" key="4">
    <source>
        <dbReference type="Proteomes" id="UP001500622"/>
    </source>
</evidence>
<keyword evidence="4" id="KW-1185">Reference proteome</keyword>
<accession>A0ABP8LMT5</accession>
<feature type="region of interest" description="Disordered" evidence="1">
    <location>
        <begin position="1"/>
        <end position="31"/>
    </location>
</feature>
<reference evidence="4" key="1">
    <citation type="journal article" date="2019" name="Int. J. Syst. Evol. Microbiol.">
        <title>The Global Catalogue of Microorganisms (GCM) 10K type strain sequencing project: providing services to taxonomists for standard genome sequencing and annotation.</title>
        <authorList>
            <consortium name="The Broad Institute Genomics Platform"/>
            <consortium name="The Broad Institute Genome Sequencing Center for Infectious Disease"/>
            <person name="Wu L."/>
            <person name="Ma J."/>
        </authorList>
    </citation>
    <scope>NUCLEOTIDE SEQUENCE [LARGE SCALE GENOMIC DNA]</scope>
    <source>
        <strain evidence="4">JCM 17810</strain>
    </source>
</reference>